<dbReference type="EMBL" id="AP018786">
    <property type="protein sequence ID" value="BBF22847.1"/>
    <property type="molecule type" value="Genomic_DNA"/>
</dbReference>
<protein>
    <recommendedName>
        <fullName evidence="5">Lipoprotein</fullName>
    </recommendedName>
</protein>
<feature type="compositionally biased region" description="Low complexity" evidence="1">
    <location>
        <begin position="168"/>
        <end position="186"/>
    </location>
</feature>
<accession>A0A2Z6IB62</accession>
<sequence length="366" mass="38533">MSLKTLYAALGTALLVAGTVSTPASAVEVKATATVPYEAGLFSKNPTDEEKARAVAEAKLGAIKEWSASLSPAQQRLYAKIEPQVLSQVDRYISSWVIVAEDQDRGLKTLTLVVRANVNDKLLRSEMTALAGDAAAPAPAAEGLMASLFVARLTNSSTAFEAKVSKASESQSQRSASASGSGSGVEESAEERRLTTTGGSTSRKSAKETYTYLSSADFDAAFNAEMTQLGYESSTYGDVYETCSGGPAVEAVEREFIAKNDISSKSRNGMFNAARACDVTYFTVGNMDVSVPYTDSVTGNLKVYVSVSGRVYDITKKLPRTLASVGPILATGFGEDEASARRAALAEAAKLAGQAVADTLRSKNVR</sequence>
<evidence type="ECO:0000313" key="4">
    <source>
        <dbReference type="Proteomes" id="UP000271003"/>
    </source>
</evidence>
<reference evidence="3 4" key="1">
    <citation type="journal article" date="2018" name="Int. J. Syst. Evol. Microbiol.">
        <title>Mesosutterella multiformis gen. nov., sp. nov., a member of the family Sutterellaceae and Sutterella megalosphaeroides sp. nov., isolated from human faeces.</title>
        <authorList>
            <person name="Sakamoto M."/>
            <person name="Ikeyama N."/>
            <person name="Kunihiro T."/>
            <person name="Iino T."/>
            <person name="Yuki M."/>
            <person name="Ohkuma M."/>
        </authorList>
    </citation>
    <scope>NUCLEOTIDE SEQUENCE [LARGE SCALE GENOMIC DNA]</scope>
    <source>
        <strain evidence="3 4">6FBBBH3</strain>
    </source>
</reference>
<keyword evidence="4" id="KW-1185">Reference proteome</keyword>
<organism evidence="3 4">
    <name type="scientific">Sutterella megalosphaeroides</name>
    <dbReference type="NCBI Taxonomy" id="2494234"/>
    <lineage>
        <taxon>Bacteria</taxon>
        <taxon>Pseudomonadati</taxon>
        <taxon>Pseudomonadota</taxon>
        <taxon>Betaproteobacteria</taxon>
        <taxon>Burkholderiales</taxon>
        <taxon>Sutterellaceae</taxon>
        <taxon>Sutterella</taxon>
    </lineage>
</organism>
<name>A0A2Z6IB62_9BURK</name>
<dbReference type="Proteomes" id="UP000271003">
    <property type="component" value="Chromosome"/>
</dbReference>
<evidence type="ECO:0000256" key="1">
    <source>
        <dbReference type="SAM" id="MobiDB-lite"/>
    </source>
</evidence>
<dbReference type="AlphaFoldDB" id="A0A2Z6IB62"/>
<evidence type="ECO:0000256" key="2">
    <source>
        <dbReference type="SAM" id="SignalP"/>
    </source>
</evidence>
<evidence type="ECO:0000313" key="3">
    <source>
        <dbReference type="EMBL" id="BBF22847.1"/>
    </source>
</evidence>
<feature type="signal peptide" evidence="2">
    <location>
        <begin position="1"/>
        <end position="26"/>
    </location>
</feature>
<dbReference type="OrthoDB" id="5444556at2"/>
<keyword evidence="2" id="KW-0732">Signal</keyword>
<evidence type="ECO:0008006" key="5">
    <source>
        <dbReference type="Google" id="ProtNLM"/>
    </source>
</evidence>
<dbReference type="RefSeq" id="WP_120176516.1">
    <property type="nucleotide sequence ID" value="NZ_AP018786.1"/>
</dbReference>
<feature type="chain" id="PRO_5016434111" description="Lipoprotein" evidence="2">
    <location>
        <begin position="27"/>
        <end position="366"/>
    </location>
</feature>
<proteinExistence type="predicted"/>
<feature type="region of interest" description="Disordered" evidence="1">
    <location>
        <begin position="165"/>
        <end position="206"/>
    </location>
</feature>
<gene>
    <name evidence="3" type="ORF">SUTMEG_07380</name>
</gene>
<dbReference type="KEGG" id="sutt:SUTMEG_07380"/>